<keyword evidence="7" id="KW-0694">RNA-binding</keyword>
<keyword evidence="3 6" id="KW-0687">Ribonucleoprotein</keyword>
<dbReference type="PRINTS" id="PR00059">
    <property type="entry name" value="RIBOSOMALL6"/>
</dbReference>
<dbReference type="GO" id="GO:0002181">
    <property type="term" value="P:cytoplasmic translation"/>
    <property type="evidence" value="ECO:0007669"/>
    <property type="project" value="TreeGrafter"/>
</dbReference>
<evidence type="ECO:0000256" key="3">
    <source>
        <dbReference type="ARBA" id="ARBA00023274"/>
    </source>
</evidence>
<organism evidence="9 10">
    <name type="scientific">Candidatus Lloydbacteria bacterium RIFCSPHIGHO2_01_FULL_49_22</name>
    <dbReference type="NCBI Taxonomy" id="1798658"/>
    <lineage>
        <taxon>Bacteria</taxon>
        <taxon>Candidatus Lloydiibacteriota</taxon>
    </lineage>
</organism>
<evidence type="ECO:0000256" key="6">
    <source>
        <dbReference type="RuleBase" id="RU003869"/>
    </source>
</evidence>
<sequence length="177" mass="19128">MSRLAKKPIIIPEKTTVTLLDHVVTVKGPLGTLSRAFPKVIDVAITEGQINVSLNNPSRDFKALLGTACSHIKNMIAGVNKVYEKKLIIEGIGYKADAKGQLLTMALGFSHPVKLEAPEGVTVVTEKGSMTISGISKEAVGQFAATVRSWKVPEPYKGKGIRYSDEVIRRKQGKKTA</sequence>
<dbReference type="FunFam" id="3.90.930.12:FF:000001">
    <property type="entry name" value="50S ribosomal protein L6"/>
    <property type="match status" value="1"/>
</dbReference>
<dbReference type="InterPro" id="IPR002358">
    <property type="entry name" value="Ribosomal_uL6_CS"/>
</dbReference>
<dbReference type="Proteomes" id="UP000177122">
    <property type="component" value="Unassembled WGS sequence"/>
</dbReference>
<dbReference type="Gene3D" id="3.90.930.12">
    <property type="entry name" value="Ribosomal protein L6, alpha-beta domain"/>
    <property type="match status" value="2"/>
</dbReference>
<keyword evidence="7" id="KW-0699">rRNA-binding</keyword>
<dbReference type="GO" id="GO:0019843">
    <property type="term" value="F:rRNA binding"/>
    <property type="evidence" value="ECO:0007669"/>
    <property type="project" value="UniProtKB-UniRule"/>
</dbReference>
<dbReference type="InterPro" id="IPR036789">
    <property type="entry name" value="Ribosomal_uL6-like_a/b-dom_sf"/>
</dbReference>
<dbReference type="AlphaFoldDB" id="A0A1G2CY61"/>
<accession>A0A1G2CY61</accession>
<evidence type="ECO:0000256" key="4">
    <source>
        <dbReference type="ARBA" id="ARBA00035454"/>
    </source>
</evidence>
<comment type="function">
    <text evidence="7">This protein binds to the 23S rRNA, and is important in its secondary structure. It is located near the subunit interface in the base of the L7/L12 stalk, and near the tRNA binding site of the peptidyltransferase center.</text>
</comment>
<dbReference type="SUPFAM" id="SSF56053">
    <property type="entry name" value="Ribosomal protein L6"/>
    <property type="match status" value="2"/>
</dbReference>
<dbReference type="PANTHER" id="PTHR11655:SF14">
    <property type="entry name" value="LARGE RIBOSOMAL SUBUNIT PROTEIN UL6M"/>
    <property type="match status" value="1"/>
</dbReference>
<dbReference type="GO" id="GO:0003735">
    <property type="term" value="F:structural constituent of ribosome"/>
    <property type="evidence" value="ECO:0007669"/>
    <property type="project" value="UniProtKB-UniRule"/>
</dbReference>
<dbReference type="InterPro" id="IPR019906">
    <property type="entry name" value="Ribosomal_uL6_bac-type"/>
</dbReference>
<dbReference type="InterPro" id="IPR000702">
    <property type="entry name" value="Ribosomal_uL6-like"/>
</dbReference>
<evidence type="ECO:0000313" key="9">
    <source>
        <dbReference type="EMBL" id="OGZ06323.1"/>
    </source>
</evidence>
<name>A0A1G2CY61_9BACT</name>
<gene>
    <name evidence="9" type="ORF">A2845_00800</name>
</gene>
<feature type="domain" description="Large ribosomal subunit protein uL6 alpha-beta" evidence="8">
    <location>
        <begin position="91"/>
        <end position="163"/>
    </location>
</feature>
<dbReference type="InterPro" id="IPR020040">
    <property type="entry name" value="Ribosomal_uL6_a/b-dom"/>
</dbReference>
<keyword evidence="2 6" id="KW-0689">Ribosomal protein</keyword>
<evidence type="ECO:0000313" key="10">
    <source>
        <dbReference type="Proteomes" id="UP000177122"/>
    </source>
</evidence>
<evidence type="ECO:0000259" key="8">
    <source>
        <dbReference type="Pfam" id="PF00347"/>
    </source>
</evidence>
<evidence type="ECO:0000256" key="7">
    <source>
        <dbReference type="RuleBase" id="RU003870"/>
    </source>
</evidence>
<feature type="domain" description="Large ribosomal subunit protein uL6 alpha-beta" evidence="8">
    <location>
        <begin position="11"/>
        <end position="80"/>
    </location>
</feature>
<evidence type="ECO:0000256" key="1">
    <source>
        <dbReference type="ARBA" id="ARBA00009356"/>
    </source>
</evidence>
<protein>
    <recommendedName>
        <fullName evidence="4 5">50S ribosomal protein L6</fullName>
    </recommendedName>
</protein>
<dbReference type="PANTHER" id="PTHR11655">
    <property type="entry name" value="60S/50S RIBOSOMAL PROTEIN L6/L9"/>
    <property type="match status" value="1"/>
</dbReference>
<dbReference type="Pfam" id="PF00347">
    <property type="entry name" value="Ribosomal_L6"/>
    <property type="match status" value="2"/>
</dbReference>
<dbReference type="PROSITE" id="PS00525">
    <property type="entry name" value="RIBOSOMAL_L6_1"/>
    <property type="match status" value="1"/>
</dbReference>
<proteinExistence type="inferred from homology"/>
<dbReference type="NCBIfam" id="TIGR03654">
    <property type="entry name" value="L6_bact"/>
    <property type="match status" value="1"/>
</dbReference>
<comment type="similarity">
    <text evidence="1 6">Belongs to the universal ribosomal protein uL6 family.</text>
</comment>
<dbReference type="PIRSF" id="PIRSF002162">
    <property type="entry name" value="Ribosomal_L6"/>
    <property type="match status" value="1"/>
</dbReference>
<reference evidence="9 10" key="1">
    <citation type="journal article" date="2016" name="Nat. Commun.">
        <title>Thousands of microbial genomes shed light on interconnected biogeochemical processes in an aquifer system.</title>
        <authorList>
            <person name="Anantharaman K."/>
            <person name="Brown C.T."/>
            <person name="Hug L.A."/>
            <person name="Sharon I."/>
            <person name="Castelle C.J."/>
            <person name="Probst A.J."/>
            <person name="Thomas B.C."/>
            <person name="Singh A."/>
            <person name="Wilkins M.J."/>
            <person name="Karaoz U."/>
            <person name="Brodie E.L."/>
            <person name="Williams K.H."/>
            <person name="Hubbard S.S."/>
            <person name="Banfield J.F."/>
        </authorList>
    </citation>
    <scope>NUCLEOTIDE SEQUENCE [LARGE SCALE GENOMIC DNA]</scope>
</reference>
<comment type="caution">
    <text evidence="9">The sequence shown here is derived from an EMBL/GenBank/DDBJ whole genome shotgun (WGS) entry which is preliminary data.</text>
</comment>
<dbReference type="EMBL" id="MHLI01000004">
    <property type="protein sequence ID" value="OGZ06323.1"/>
    <property type="molecule type" value="Genomic_DNA"/>
</dbReference>
<evidence type="ECO:0000256" key="2">
    <source>
        <dbReference type="ARBA" id="ARBA00022980"/>
    </source>
</evidence>
<evidence type="ECO:0000256" key="5">
    <source>
        <dbReference type="NCBIfam" id="TIGR03654"/>
    </source>
</evidence>
<dbReference type="GO" id="GO:0022625">
    <property type="term" value="C:cytosolic large ribosomal subunit"/>
    <property type="evidence" value="ECO:0007669"/>
    <property type="project" value="UniProtKB-UniRule"/>
</dbReference>